<dbReference type="GO" id="GO:0006865">
    <property type="term" value="P:amino acid transport"/>
    <property type="evidence" value="ECO:0007669"/>
    <property type="project" value="UniProtKB-KW"/>
</dbReference>
<dbReference type="InterPro" id="IPR028081">
    <property type="entry name" value="Leu-bd"/>
</dbReference>
<feature type="domain" description="Leucine-binding protein" evidence="6">
    <location>
        <begin position="42"/>
        <end position="328"/>
    </location>
</feature>
<evidence type="ECO:0000256" key="5">
    <source>
        <dbReference type="SAM" id="SignalP"/>
    </source>
</evidence>
<dbReference type="InterPro" id="IPR000709">
    <property type="entry name" value="Leu_Ile_Val-bd"/>
</dbReference>
<dbReference type="InterPro" id="IPR028082">
    <property type="entry name" value="Peripla_BP_I"/>
</dbReference>
<evidence type="ECO:0000256" key="3">
    <source>
        <dbReference type="ARBA" id="ARBA00022729"/>
    </source>
</evidence>
<dbReference type="Proteomes" id="UP000647416">
    <property type="component" value="Unassembled WGS sequence"/>
</dbReference>
<keyword evidence="4" id="KW-0029">Amino-acid transport</keyword>
<evidence type="ECO:0000256" key="1">
    <source>
        <dbReference type="ARBA" id="ARBA00010062"/>
    </source>
</evidence>
<dbReference type="CDD" id="cd06347">
    <property type="entry name" value="PBP1_ABC_LivK_ligand_binding-like"/>
    <property type="match status" value="1"/>
</dbReference>
<evidence type="ECO:0000313" key="8">
    <source>
        <dbReference type="Proteomes" id="UP000647416"/>
    </source>
</evidence>
<name>A0A926IRH6_9FIRM</name>
<accession>A0A926IRH6</accession>
<dbReference type="Gene3D" id="3.40.50.2300">
    <property type="match status" value="2"/>
</dbReference>
<evidence type="ECO:0000256" key="4">
    <source>
        <dbReference type="ARBA" id="ARBA00022970"/>
    </source>
</evidence>
<gene>
    <name evidence="7" type="ORF">H8706_00805</name>
</gene>
<proteinExistence type="inferred from homology"/>
<sequence>MKKILAVVLCGLMVFAALAGCGNGGQSAGNNSYTANNTEFVIGGTGPLTGDTSSYGISVLNGAQLAVKEINANGGLNGVNFKLEFKDDKSTAADAATGYDTLFEGGMQASIGAVTSGSCDSFNSKAAEDNLFSITPSASAANVIENRDNAFRICFGDPDQGVLAAKELTSKYKNIGCIYDTSDPYSSGIYKAFEEEMKTLGVEFKTQTFDAENKKDFSTQVEALKDCDVIFLPIYYTEAGFIAKNATAKECNAVLFGCDGFDGIADQIDASVKNEIKYITPFDVNGESEATKKFVEAYKAEYNEAPDQFAADGYDAVMAIYEGMKKADVKDVKISASDLCDILKTTITASDFKLVGATGEMTWDASGACEKVPQIVELKK</sequence>
<protein>
    <submittedName>
        <fullName evidence="7">ABC transporter substrate-binding protein</fullName>
    </submittedName>
</protein>
<evidence type="ECO:0000259" key="6">
    <source>
        <dbReference type="Pfam" id="PF13458"/>
    </source>
</evidence>
<keyword evidence="3 5" id="KW-0732">Signal</keyword>
<dbReference type="PANTHER" id="PTHR30483:SF6">
    <property type="entry name" value="PERIPLASMIC BINDING PROTEIN OF ABC TRANSPORTER FOR NATURAL AMINO ACIDS"/>
    <property type="match status" value="1"/>
</dbReference>
<dbReference type="Pfam" id="PF13458">
    <property type="entry name" value="Peripla_BP_6"/>
    <property type="match status" value="1"/>
</dbReference>
<evidence type="ECO:0000313" key="7">
    <source>
        <dbReference type="EMBL" id="MBC8595409.1"/>
    </source>
</evidence>
<feature type="chain" id="PRO_5038385896" evidence="5">
    <location>
        <begin position="20"/>
        <end position="380"/>
    </location>
</feature>
<dbReference type="AlphaFoldDB" id="A0A926IRH6"/>
<feature type="signal peptide" evidence="5">
    <location>
        <begin position="1"/>
        <end position="19"/>
    </location>
</feature>
<dbReference type="SUPFAM" id="SSF53822">
    <property type="entry name" value="Periplasmic binding protein-like I"/>
    <property type="match status" value="1"/>
</dbReference>
<dbReference type="PROSITE" id="PS51257">
    <property type="entry name" value="PROKAR_LIPOPROTEIN"/>
    <property type="match status" value="1"/>
</dbReference>
<reference evidence="7" key="1">
    <citation type="submission" date="2020-08" db="EMBL/GenBank/DDBJ databases">
        <title>Genome public.</title>
        <authorList>
            <person name="Liu C."/>
            <person name="Sun Q."/>
        </authorList>
    </citation>
    <scope>NUCLEOTIDE SEQUENCE</scope>
    <source>
        <strain evidence="7">NSJ-50</strain>
    </source>
</reference>
<dbReference type="EMBL" id="JACRTE010000001">
    <property type="protein sequence ID" value="MBC8595409.1"/>
    <property type="molecule type" value="Genomic_DNA"/>
</dbReference>
<dbReference type="InterPro" id="IPR051010">
    <property type="entry name" value="BCAA_transport"/>
</dbReference>
<evidence type="ECO:0000256" key="2">
    <source>
        <dbReference type="ARBA" id="ARBA00022448"/>
    </source>
</evidence>
<dbReference type="PANTHER" id="PTHR30483">
    <property type="entry name" value="LEUCINE-SPECIFIC-BINDING PROTEIN"/>
    <property type="match status" value="1"/>
</dbReference>
<keyword evidence="2" id="KW-0813">Transport</keyword>
<organism evidence="7 8">
    <name type="scientific">Qingrenia yutianensis</name>
    <dbReference type="NCBI Taxonomy" id="2763676"/>
    <lineage>
        <taxon>Bacteria</taxon>
        <taxon>Bacillati</taxon>
        <taxon>Bacillota</taxon>
        <taxon>Clostridia</taxon>
        <taxon>Eubacteriales</taxon>
        <taxon>Oscillospiraceae</taxon>
        <taxon>Qingrenia</taxon>
    </lineage>
</organism>
<dbReference type="RefSeq" id="WP_262431111.1">
    <property type="nucleotide sequence ID" value="NZ_JACRTE010000001.1"/>
</dbReference>
<comment type="similarity">
    <text evidence="1">Belongs to the leucine-binding protein family.</text>
</comment>
<keyword evidence="8" id="KW-1185">Reference proteome</keyword>
<comment type="caution">
    <text evidence="7">The sequence shown here is derived from an EMBL/GenBank/DDBJ whole genome shotgun (WGS) entry which is preliminary data.</text>
</comment>
<dbReference type="PRINTS" id="PR00337">
    <property type="entry name" value="LEUILEVALBP"/>
</dbReference>